<dbReference type="SUPFAM" id="SSF56112">
    <property type="entry name" value="Protein kinase-like (PK-like)"/>
    <property type="match status" value="1"/>
</dbReference>
<keyword evidence="3" id="KW-0723">Serine/threonine-protein kinase</keyword>
<protein>
    <submittedName>
        <fullName evidence="3">Serine/threonine protein kinase</fullName>
    </submittedName>
</protein>
<dbReference type="Proteomes" id="UP000275579">
    <property type="component" value="Chromosome"/>
</dbReference>
<feature type="region of interest" description="Disordered" evidence="1">
    <location>
        <begin position="276"/>
        <end position="373"/>
    </location>
</feature>
<evidence type="ECO:0000313" key="4">
    <source>
        <dbReference type="Proteomes" id="UP000275579"/>
    </source>
</evidence>
<feature type="compositionally biased region" description="Low complexity" evidence="1">
    <location>
        <begin position="352"/>
        <end position="366"/>
    </location>
</feature>
<keyword evidence="3" id="KW-0418">Kinase</keyword>
<dbReference type="InterPro" id="IPR008271">
    <property type="entry name" value="Ser/Thr_kinase_AS"/>
</dbReference>
<name>A0A451EVV5_9ACTN</name>
<organism evidence="3 4">
    <name type="scientific">Streptomyces lydicus</name>
    <dbReference type="NCBI Taxonomy" id="47763"/>
    <lineage>
        <taxon>Bacteria</taxon>
        <taxon>Bacillati</taxon>
        <taxon>Actinomycetota</taxon>
        <taxon>Actinomycetes</taxon>
        <taxon>Kitasatosporales</taxon>
        <taxon>Streptomycetaceae</taxon>
        <taxon>Streptomyces</taxon>
    </lineage>
</organism>
<dbReference type="InterPro" id="IPR011009">
    <property type="entry name" value="Kinase-like_dom_sf"/>
</dbReference>
<accession>A0A451EVV5</accession>
<feature type="domain" description="Protein kinase" evidence="2">
    <location>
        <begin position="1"/>
        <end position="270"/>
    </location>
</feature>
<dbReference type="EMBL" id="CP029042">
    <property type="protein sequence ID" value="AZS76702.1"/>
    <property type="molecule type" value="Genomic_DNA"/>
</dbReference>
<dbReference type="AlphaFoldDB" id="A0A451EVV5"/>
<dbReference type="SMART" id="SM00220">
    <property type="entry name" value="S_TKc"/>
    <property type="match status" value="1"/>
</dbReference>
<dbReference type="GO" id="GO:0004674">
    <property type="term" value="F:protein serine/threonine kinase activity"/>
    <property type="evidence" value="ECO:0007669"/>
    <property type="project" value="UniProtKB-KW"/>
</dbReference>
<proteinExistence type="predicted"/>
<gene>
    <name evidence="3" type="ORF">DDE74_27820</name>
</gene>
<reference evidence="3 4" key="1">
    <citation type="submission" date="2018-04" db="EMBL/GenBank/DDBJ databases">
        <title>Complete genome sequences of Streptomyces lydicus strain WYEC and characterization of antagonistic properties of biological control agents.</title>
        <authorList>
            <person name="Mariita R.M."/>
            <person name="Sello J.K."/>
        </authorList>
    </citation>
    <scope>NUCLEOTIDE SEQUENCE [LARGE SCALE GENOMIC DNA]</scope>
    <source>
        <strain evidence="3 4">WYEC 108</strain>
    </source>
</reference>
<evidence type="ECO:0000256" key="1">
    <source>
        <dbReference type="SAM" id="MobiDB-lite"/>
    </source>
</evidence>
<dbReference type="PANTHER" id="PTHR24348">
    <property type="entry name" value="SERINE/THREONINE-PROTEIN KINASE UNC-51-RELATED"/>
    <property type="match status" value="1"/>
</dbReference>
<dbReference type="GO" id="GO:0005737">
    <property type="term" value="C:cytoplasm"/>
    <property type="evidence" value="ECO:0007669"/>
    <property type="project" value="TreeGrafter"/>
</dbReference>
<dbReference type="InterPro" id="IPR000719">
    <property type="entry name" value="Prot_kinase_dom"/>
</dbReference>
<evidence type="ECO:0000313" key="3">
    <source>
        <dbReference type="EMBL" id="AZS76702.1"/>
    </source>
</evidence>
<evidence type="ECO:0000259" key="2">
    <source>
        <dbReference type="PROSITE" id="PS50011"/>
    </source>
</evidence>
<dbReference type="Gene3D" id="1.10.510.10">
    <property type="entry name" value="Transferase(Phosphotransferase) domain 1"/>
    <property type="match status" value="1"/>
</dbReference>
<dbReference type="InterPro" id="IPR045269">
    <property type="entry name" value="Atg1-like"/>
</dbReference>
<dbReference type="GO" id="GO:0005524">
    <property type="term" value="F:ATP binding"/>
    <property type="evidence" value="ECO:0007669"/>
    <property type="project" value="InterPro"/>
</dbReference>
<sequence>MWAFAEKDGEEFFIKQFLAPKRPRLDGGGSARSREARLRLCEEFEERHRSIMERLQPNMHGGGHLVLATDFFAHESTYYKVTARIDTSTLEKPQLLAPRHKTVLLKTLAVSLNLLHGIGIVHGDLKPANVLVQKYGGNAFHIAKLIDFDDSYLSGSPPGRDVVAGDSLYGAPEWRRYVQEDEKVQQRHLTTAVDVFALGLMMHDYLTGALPRHDDRFGSPADAVNAREELTLDSRLTDAMRNLMRVMLSRAPSSRPRISTVISALKDPDVCALRHRRPGTSAATPPSVPEPPSRTETGAAREPKDSSAADGTPSRTSRLRTNLPRSQPAGADPRPPAPEGTPRVSRVRINLGGRTSGTPATSPSPTSKEKKNP</sequence>
<keyword evidence="3" id="KW-0808">Transferase</keyword>
<dbReference type="PROSITE" id="PS00108">
    <property type="entry name" value="PROTEIN_KINASE_ST"/>
    <property type="match status" value="1"/>
</dbReference>
<dbReference type="PROSITE" id="PS50011">
    <property type="entry name" value="PROTEIN_KINASE_DOM"/>
    <property type="match status" value="1"/>
</dbReference>
<dbReference type="Pfam" id="PF00069">
    <property type="entry name" value="Pkinase"/>
    <property type="match status" value="1"/>
</dbReference>
<feature type="compositionally biased region" description="Polar residues" evidence="1">
    <location>
        <begin position="313"/>
        <end position="325"/>
    </location>
</feature>